<evidence type="ECO:0000313" key="4">
    <source>
        <dbReference type="EMBL" id="GAB1296737.1"/>
    </source>
</evidence>
<sequence length="74" mass="8157">MPWLPTLQTVRYGSKAVTRHWRVMHFQRQKLMAVTEYIPPRPACPPSRLCAMAQGGDAPLASHALPAAEADGCN</sequence>
<dbReference type="EMBL" id="BAAFST010000011">
    <property type="protein sequence ID" value="GAB1296737.1"/>
    <property type="molecule type" value="Genomic_DNA"/>
</dbReference>
<proteinExistence type="inferred from homology"/>
<dbReference type="Proteomes" id="UP001623349">
    <property type="component" value="Unassembled WGS sequence"/>
</dbReference>
<reference evidence="4 5" key="1">
    <citation type="submission" date="2024-08" db="EMBL/GenBank/DDBJ databases">
        <title>The draft genome of Apodemus speciosus.</title>
        <authorList>
            <person name="Nabeshima K."/>
            <person name="Suzuki S."/>
            <person name="Onuma M."/>
        </authorList>
    </citation>
    <scope>NUCLEOTIDE SEQUENCE [LARGE SCALE GENOMIC DNA]</scope>
    <source>
        <strain evidence="4">IB14-021</strain>
    </source>
</reference>
<dbReference type="Gene3D" id="3.30.70.1730">
    <property type="match status" value="1"/>
</dbReference>
<dbReference type="InterPro" id="IPR043141">
    <property type="entry name" value="Ribosomal_uL10-like_sf"/>
</dbReference>
<keyword evidence="4" id="KW-0689">Ribosomal protein</keyword>
<organism evidence="4 5">
    <name type="scientific">Apodemus speciosus</name>
    <name type="common">Large Japanese field mouse</name>
    <dbReference type="NCBI Taxonomy" id="105296"/>
    <lineage>
        <taxon>Eukaryota</taxon>
        <taxon>Metazoa</taxon>
        <taxon>Chordata</taxon>
        <taxon>Craniata</taxon>
        <taxon>Vertebrata</taxon>
        <taxon>Euteleostomi</taxon>
        <taxon>Mammalia</taxon>
        <taxon>Eutheria</taxon>
        <taxon>Euarchontoglires</taxon>
        <taxon>Glires</taxon>
        <taxon>Rodentia</taxon>
        <taxon>Myomorpha</taxon>
        <taxon>Muroidea</taxon>
        <taxon>Muridae</taxon>
        <taxon>Murinae</taxon>
        <taxon>Apodemus</taxon>
    </lineage>
</organism>
<accession>A0ABQ0FBV7</accession>
<comment type="similarity">
    <text evidence="1">Belongs to the universal ribosomal protein uL10 family.</text>
</comment>
<dbReference type="PANTHER" id="PTHR11560">
    <property type="entry name" value="39S RIBOSOMAL PROTEIN L10, MITOCHONDRIAL"/>
    <property type="match status" value="1"/>
</dbReference>
<evidence type="ECO:0000313" key="5">
    <source>
        <dbReference type="Proteomes" id="UP001623349"/>
    </source>
</evidence>
<evidence type="ECO:0000256" key="1">
    <source>
        <dbReference type="ARBA" id="ARBA00008889"/>
    </source>
</evidence>
<comment type="caution">
    <text evidence="4">The sequence shown here is derived from an EMBL/GenBank/DDBJ whole genome shotgun (WGS) entry which is preliminary data.</text>
</comment>
<protein>
    <recommendedName>
        <fullName evidence="2">Large ribosomal subunit protein uL10m</fullName>
    </recommendedName>
    <alternativeName>
        <fullName evidence="3">39S ribosomal protein L10, mitochondrial</fullName>
    </alternativeName>
</protein>
<evidence type="ECO:0000256" key="3">
    <source>
        <dbReference type="ARBA" id="ARBA00035716"/>
    </source>
</evidence>
<keyword evidence="5" id="KW-1185">Reference proteome</keyword>
<name>A0ABQ0FBV7_APOSI</name>
<dbReference type="InterPro" id="IPR047865">
    <property type="entry name" value="Ribosomal_uL10_bac_type"/>
</dbReference>
<evidence type="ECO:0000256" key="2">
    <source>
        <dbReference type="ARBA" id="ARBA00035707"/>
    </source>
</evidence>
<keyword evidence="4" id="KW-0687">Ribonucleoprotein</keyword>
<dbReference type="GO" id="GO:0005840">
    <property type="term" value="C:ribosome"/>
    <property type="evidence" value="ECO:0007669"/>
    <property type="project" value="UniProtKB-KW"/>
</dbReference>
<gene>
    <name evidence="4" type="ORF">APTSU1_001197200</name>
</gene>